<dbReference type="PANTHER" id="PTHR11908:SF132">
    <property type="entry name" value="ALDEHYDE OXIDASE 1-RELATED"/>
    <property type="match status" value="1"/>
</dbReference>
<dbReference type="EMBL" id="CP001854">
    <property type="protein sequence ID" value="ADB52287.1"/>
    <property type="molecule type" value="Genomic_DNA"/>
</dbReference>
<reference evidence="5 6" key="1">
    <citation type="journal article" date="2010" name="Stand. Genomic Sci.">
        <title>Complete genome sequence of Conexibacter woesei type strain (ID131577).</title>
        <authorList>
            <person name="Pukall R."/>
            <person name="Lapidus A."/>
            <person name="Glavina Del Rio T."/>
            <person name="Copeland A."/>
            <person name="Tice H."/>
            <person name="Cheng J.-F."/>
            <person name="Lucas S."/>
            <person name="Chen F."/>
            <person name="Nolan M."/>
            <person name="Bruce D."/>
            <person name="Goodwin L."/>
            <person name="Pitluck S."/>
            <person name="Mavromatis K."/>
            <person name="Ivanova N."/>
            <person name="Ovchinnikova G."/>
            <person name="Pati A."/>
            <person name="Chen A."/>
            <person name="Palaniappan K."/>
            <person name="Land M."/>
            <person name="Hauser L."/>
            <person name="Chang Y.-J."/>
            <person name="Jeffries C.D."/>
            <person name="Chain P."/>
            <person name="Meincke L."/>
            <person name="Sims D."/>
            <person name="Brettin T."/>
            <person name="Detter J.C."/>
            <person name="Rohde M."/>
            <person name="Goeker M."/>
            <person name="Bristow J."/>
            <person name="Eisen J.A."/>
            <person name="Markowitz V."/>
            <person name="Kyrpides N.C."/>
            <person name="Klenk H.-P."/>
            <person name="Hugenholtz P."/>
        </authorList>
    </citation>
    <scope>NUCLEOTIDE SEQUENCE [LARGE SCALE GENOMIC DNA]</scope>
    <source>
        <strain evidence="6">DSM 14684 / CIP 108061 / JCM 11494 / NBRC 100937 / ID131577</strain>
    </source>
</reference>
<dbReference type="InterPro" id="IPR000674">
    <property type="entry name" value="Ald_Oxase/Xan_DH_a/b"/>
</dbReference>
<name>D3F2M1_CONWI</name>
<dbReference type="GO" id="GO:0005506">
    <property type="term" value="F:iron ion binding"/>
    <property type="evidence" value="ECO:0007669"/>
    <property type="project" value="InterPro"/>
</dbReference>
<dbReference type="GO" id="GO:0016491">
    <property type="term" value="F:oxidoreductase activity"/>
    <property type="evidence" value="ECO:0007669"/>
    <property type="project" value="UniProtKB-KW"/>
</dbReference>
<gene>
    <name evidence="5" type="ordered locus">Cwoe_3870</name>
</gene>
<evidence type="ECO:0000256" key="2">
    <source>
        <dbReference type="ARBA" id="ARBA00023002"/>
    </source>
</evidence>
<evidence type="ECO:0000256" key="1">
    <source>
        <dbReference type="ARBA" id="ARBA00022505"/>
    </source>
</evidence>
<dbReference type="KEGG" id="cwo:Cwoe_3870"/>
<dbReference type="Proteomes" id="UP000008229">
    <property type="component" value="Chromosome"/>
</dbReference>
<dbReference type="Pfam" id="PF20256">
    <property type="entry name" value="MoCoBD_2"/>
    <property type="match status" value="1"/>
</dbReference>
<accession>D3F2M1</accession>
<protein>
    <submittedName>
        <fullName evidence="5">Aldehyde oxidase and xanthine dehydrogenase molybdopterin binding protein</fullName>
    </submittedName>
</protein>
<proteinExistence type="predicted"/>
<dbReference type="AlphaFoldDB" id="D3F2M1"/>
<dbReference type="OrthoDB" id="135295at2"/>
<dbReference type="eggNOG" id="COG1529">
    <property type="taxonomic scope" value="Bacteria"/>
</dbReference>
<keyword evidence="2" id="KW-0560">Oxidoreductase</keyword>
<reference evidence="6" key="2">
    <citation type="submission" date="2010-01" db="EMBL/GenBank/DDBJ databases">
        <title>The complete genome of Conexibacter woesei DSM 14684.</title>
        <authorList>
            <consortium name="US DOE Joint Genome Institute (JGI-PGF)"/>
            <person name="Lucas S."/>
            <person name="Copeland A."/>
            <person name="Lapidus A."/>
            <person name="Glavina del Rio T."/>
            <person name="Dalin E."/>
            <person name="Tice H."/>
            <person name="Bruce D."/>
            <person name="Goodwin L."/>
            <person name="Pitluck S."/>
            <person name="Kyrpides N."/>
            <person name="Mavromatis K."/>
            <person name="Ivanova N."/>
            <person name="Mikhailova N."/>
            <person name="Chertkov O."/>
            <person name="Brettin T."/>
            <person name="Detter J.C."/>
            <person name="Han C."/>
            <person name="Larimer F."/>
            <person name="Land M."/>
            <person name="Hauser L."/>
            <person name="Markowitz V."/>
            <person name="Cheng J.-F."/>
            <person name="Hugenholtz P."/>
            <person name="Woyke T."/>
            <person name="Wu D."/>
            <person name="Pukall R."/>
            <person name="Steenblock K."/>
            <person name="Schneider S."/>
            <person name="Klenk H.-P."/>
            <person name="Eisen J.A."/>
        </authorList>
    </citation>
    <scope>NUCLEOTIDE SEQUENCE [LARGE SCALE GENOMIC DNA]</scope>
    <source>
        <strain evidence="6">DSM 14684 / CIP 108061 / JCM 11494 / NBRC 100937 / ID131577</strain>
    </source>
</reference>
<dbReference type="InterPro" id="IPR016208">
    <property type="entry name" value="Ald_Oxase/xanthine_DH-like"/>
</dbReference>
<dbReference type="Pfam" id="PF02738">
    <property type="entry name" value="MoCoBD_1"/>
    <property type="match status" value="1"/>
</dbReference>
<dbReference type="Gene3D" id="3.30.365.10">
    <property type="entry name" value="Aldehyde oxidase/xanthine dehydrogenase, molybdopterin binding domain"/>
    <property type="match status" value="4"/>
</dbReference>
<dbReference type="SUPFAM" id="SSF56003">
    <property type="entry name" value="Molybdenum cofactor-binding domain"/>
    <property type="match status" value="1"/>
</dbReference>
<dbReference type="Gene3D" id="3.90.1170.50">
    <property type="entry name" value="Aldehyde oxidase/xanthine dehydrogenase, a/b hammerhead"/>
    <property type="match status" value="1"/>
</dbReference>
<keyword evidence="1" id="KW-0500">Molybdenum</keyword>
<sequence>MSATRIETWHSPAAREKSVGQSVPRKEDGRLLKGQGEFADDIWMHRMGHVHFVRSPYAHARIVEIDVSRALALDGVYATLTGEEVRQLTDRYTQIAPEPGGRAKDFCLAVGKARHQGEPVAAVLAESRELARDAAALVEVEYEQLPHVLDAVEAAGEDQPLVHTEMGSNVGWQGTYDFGDVDWAIERADHVVRIPRLHFHRFSSTPLECNAAVVHWDPGTGTIKIESNNQMPQFAALFMAPALGVRSDQLHFSSQDIGGAFGLKLTSYTYLTALALLSRKAGRPAKWTEYRHEHLVGSCHGNERTFLDIEVPVMADGEILGFSAKAFDDVGAFMRYEPLGGVIFSQVLPGCYRFKHLQVDYRSVVTNKTPVGPNRGYSRLQHLWLVERIVDLVAAELGFDPVELRKRNYVRREDFPYTTPNGCVYDSGDYHAMLDRALELVDAPRWRAAQAAAEGSGKRIGIGIGSTLDSGTSNFGQARIVNKNLPFSGNGEAAICKVDLQGEVSVALGTVPQGQSHETTTAQVVADVLGIAPDEVLVRPGADSARNAYVAFSGTYASQFAVTGIGAALGAAERVRDDLLTVAAAVLESSPDELLLVGGTVSVEGDEDRALTFAEIANYVYANQGALPPEVADLVTLNHRHVYRAPFGVPDWKSKSGSLTLTYASQIHVCVVEVEEETGATRILDYAAVDECGTVINPQVVEGQVHGAAAHGIAAALQETLEYDEDGQLLNGTFWDYHVVSCPDTPMFKTDNLPCPSPFTPTGSKGMGEGGGAPLHAVCSALQDALRGTGAVVTDSHNPTERVWRLLHEQVPADARGIAVVAR</sequence>
<evidence type="ECO:0000259" key="4">
    <source>
        <dbReference type="SMART" id="SM01008"/>
    </source>
</evidence>
<dbReference type="SMART" id="SM01008">
    <property type="entry name" value="Ald_Xan_dh_C"/>
    <property type="match status" value="1"/>
</dbReference>
<feature type="domain" description="Aldehyde oxidase/xanthine dehydrogenase a/b hammerhead" evidence="4">
    <location>
        <begin position="33"/>
        <end position="146"/>
    </location>
</feature>
<keyword evidence="6" id="KW-1185">Reference proteome</keyword>
<dbReference type="Pfam" id="PF01315">
    <property type="entry name" value="Ald_Xan_dh_C"/>
    <property type="match status" value="1"/>
</dbReference>
<evidence type="ECO:0000313" key="5">
    <source>
        <dbReference type="EMBL" id="ADB52287.1"/>
    </source>
</evidence>
<feature type="region of interest" description="Disordered" evidence="3">
    <location>
        <begin position="1"/>
        <end position="31"/>
    </location>
</feature>
<feature type="compositionally biased region" description="Basic and acidic residues" evidence="3">
    <location>
        <begin position="13"/>
        <end position="31"/>
    </location>
</feature>
<dbReference type="InterPro" id="IPR037165">
    <property type="entry name" value="AldOxase/xan_DH_Mopterin-bd_sf"/>
</dbReference>
<evidence type="ECO:0000313" key="6">
    <source>
        <dbReference type="Proteomes" id="UP000008229"/>
    </source>
</evidence>
<dbReference type="InterPro" id="IPR036856">
    <property type="entry name" value="Ald_Oxase/Xan_DH_a/b_sf"/>
</dbReference>
<dbReference type="SUPFAM" id="SSF54665">
    <property type="entry name" value="CO dehydrogenase molybdoprotein N-domain-like"/>
    <property type="match status" value="1"/>
</dbReference>
<dbReference type="InterPro" id="IPR046867">
    <property type="entry name" value="AldOxase/xan_DH_MoCoBD2"/>
</dbReference>
<evidence type="ECO:0000256" key="3">
    <source>
        <dbReference type="SAM" id="MobiDB-lite"/>
    </source>
</evidence>
<dbReference type="InterPro" id="IPR008274">
    <property type="entry name" value="AldOxase/xan_DH_MoCoBD1"/>
</dbReference>
<organism evidence="5 6">
    <name type="scientific">Conexibacter woesei (strain DSM 14684 / CCUG 47730 / CIP 108061 / JCM 11494 / NBRC 100937 / ID131577)</name>
    <dbReference type="NCBI Taxonomy" id="469383"/>
    <lineage>
        <taxon>Bacteria</taxon>
        <taxon>Bacillati</taxon>
        <taxon>Actinomycetota</taxon>
        <taxon>Thermoleophilia</taxon>
        <taxon>Solirubrobacterales</taxon>
        <taxon>Conexibacteraceae</taxon>
        <taxon>Conexibacter</taxon>
    </lineage>
</organism>
<dbReference type="RefSeq" id="WP_012935338.1">
    <property type="nucleotide sequence ID" value="NC_013739.1"/>
</dbReference>
<dbReference type="HOGENOM" id="CLU_001681_2_0_11"/>
<dbReference type="STRING" id="469383.Cwoe_3870"/>
<dbReference type="PANTHER" id="PTHR11908">
    <property type="entry name" value="XANTHINE DEHYDROGENASE"/>
    <property type="match status" value="1"/>
</dbReference>